<dbReference type="PANTHER" id="PTHR31589">
    <property type="entry name" value="PROTEIN, PUTATIVE (DUF239)-RELATED-RELATED"/>
    <property type="match status" value="1"/>
</dbReference>
<evidence type="ECO:0000313" key="3">
    <source>
        <dbReference type="EnsemblPlants" id="OBART12G12520.1"/>
    </source>
</evidence>
<dbReference type="Proteomes" id="UP000026960">
    <property type="component" value="Chromosome 12"/>
</dbReference>
<accession>A0A0D3HUM5</accession>
<proteinExistence type="predicted"/>
<evidence type="ECO:0000256" key="1">
    <source>
        <dbReference type="SAM" id="SignalP"/>
    </source>
</evidence>
<evidence type="ECO:0000313" key="4">
    <source>
        <dbReference type="Proteomes" id="UP000026960"/>
    </source>
</evidence>
<dbReference type="InterPro" id="IPR004314">
    <property type="entry name" value="Neprosin"/>
</dbReference>
<organism evidence="3">
    <name type="scientific">Oryza barthii</name>
    <dbReference type="NCBI Taxonomy" id="65489"/>
    <lineage>
        <taxon>Eukaryota</taxon>
        <taxon>Viridiplantae</taxon>
        <taxon>Streptophyta</taxon>
        <taxon>Embryophyta</taxon>
        <taxon>Tracheophyta</taxon>
        <taxon>Spermatophyta</taxon>
        <taxon>Magnoliopsida</taxon>
        <taxon>Liliopsida</taxon>
        <taxon>Poales</taxon>
        <taxon>Poaceae</taxon>
        <taxon>BOP clade</taxon>
        <taxon>Oryzoideae</taxon>
        <taxon>Oryzeae</taxon>
        <taxon>Oryzinae</taxon>
        <taxon>Oryza</taxon>
    </lineage>
</organism>
<dbReference type="PROSITE" id="PS52045">
    <property type="entry name" value="NEPROSIN_PEP_CD"/>
    <property type="match status" value="1"/>
</dbReference>
<dbReference type="AlphaFoldDB" id="A0A0D3HUM5"/>
<dbReference type="EnsemblPlants" id="OBART12G12520.1">
    <property type="protein sequence ID" value="OBART12G12520.1"/>
    <property type="gene ID" value="OBART12G12520"/>
</dbReference>
<dbReference type="Pfam" id="PF03080">
    <property type="entry name" value="Neprosin"/>
    <property type="match status" value="1"/>
</dbReference>
<keyword evidence="4" id="KW-1185">Reference proteome</keyword>
<dbReference type="eggNOG" id="ENOG502RRR2">
    <property type="taxonomic scope" value="Eukaryota"/>
</dbReference>
<dbReference type="PaxDb" id="65489-OBART12G12520.1"/>
<dbReference type="STRING" id="65489.A0A0D3HUM5"/>
<evidence type="ECO:0000259" key="2">
    <source>
        <dbReference type="PROSITE" id="PS52045"/>
    </source>
</evidence>
<keyword evidence="1" id="KW-0732">Signal</keyword>
<name>A0A0D3HUM5_9ORYZ</name>
<dbReference type="Gramene" id="OBART12G12520.1">
    <property type="protein sequence ID" value="OBART12G12520.1"/>
    <property type="gene ID" value="OBART12G12520"/>
</dbReference>
<feature type="signal peptide" evidence="1">
    <location>
        <begin position="1"/>
        <end position="25"/>
    </location>
</feature>
<dbReference type="InterPro" id="IPR053168">
    <property type="entry name" value="Glutamic_endopeptidase"/>
</dbReference>
<reference evidence="3" key="1">
    <citation type="journal article" date="2009" name="Rice">
        <title>De Novo Next Generation Sequencing of Plant Genomes.</title>
        <authorList>
            <person name="Rounsley S."/>
            <person name="Marri P.R."/>
            <person name="Yu Y."/>
            <person name="He R."/>
            <person name="Sisneros N."/>
            <person name="Goicoechea J.L."/>
            <person name="Lee S.J."/>
            <person name="Angelova A."/>
            <person name="Kudrna D."/>
            <person name="Luo M."/>
            <person name="Affourtit J."/>
            <person name="Desany B."/>
            <person name="Knight J."/>
            <person name="Niazi F."/>
            <person name="Egholm M."/>
            <person name="Wing R.A."/>
        </authorList>
    </citation>
    <scope>NUCLEOTIDE SEQUENCE [LARGE SCALE GENOMIC DNA]</scope>
    <source>
        <strain evidence="3">cv. IRGC 105608</strain>
    </source>
</reference>
<reference evidence="3" key="2">
    <citation type="submission" date="2015-03" db="UniProtKB">
        <authorList>
            <consortium name="EnsemblPlants"/>
        </authorList>
    </citation>
    <scope>IDENTIFICATION</scope>
</reference>
<protein>
    <recommendedName>
        <fullName evidence="2">Neprosin PEP catalytic domain-containing protein</fullName>
    </recommendedName>
</protein>
<feature type="domain" description="Neprosin PEP catalytic" evidence="2">
    <location>
        <begin position="64"/>
        <end position="295"/>
    </location>
</feature>
<dbReference type="HOGENOM" id="CLU_030538_3_0_1"/>
<dbReference type="PANTHER" id="PTHR31589:SF243">
    <property type="entry name" value="OS12G0490566 PROTEIN"/>
    <property type="match status" value="1"/>
</dbReference>
<sequence>MSQVMRVLLLLCLLIMCLLIICSEQASLISSWEYDQDPRELHMGNRLSSASSSLLKKDLVKPPGQETSYQALCYSNTSPSDELLGAMATFYVYGFPNLNKDQVSSADLAVLNEQRHDLTDGSALFAGWMVHNGVSTGCYNLDCDGFVPVNNAPITPGDILEPTNGTLSITIKIFKKKDDGDWWLYFGHDNNNLSPVGFWSSSVLTNLADHANVIAWGGYTESTIGNPSPAMGNGQWPGENSASFRDLKFVDANGQGYDPAPWPAGLLLLSTNKNCYQVSPYLDSVFHFGGPGGCTRL</sequence>
<feature type="chain" id="PRO_5002264150" description="Neprosin PEP catalytic domain-containing protein" evidence="1">
    <location>
        <begin position="26"/>
        <end position="297"/>
    </location>
</feature>